<dbReference type="RefSeq" id="WP_090801037.1">
    <property type="nucleotide sequence ID" value="NZ_BOND01000006.1"/>
</dbReference>
<evidence type="ECO:0000313" key="9">
    <source>
        <dbReference type="Proteomes" id="UP000199632"/>
    </source>
</evidence>
<dbReference type="InterPro" id="IPR013324">
    <property type="entry name" value="RNA_pol_sigma_r3/r4-like"/>
</dbReference>
<dbReference type="InterPro" id="IPR039425">
    <property type="entry name" value="RNA_pol_sigma-70-like"/>
</dbReference>
<dbReference type="Proteomes" id="UP000199632">
    <property type="component" value="Unassembled WGS sequence"/>
</dbReference>
<evidence type="ECO:0000313" key="8">
    <source>
        <dbReference type="EMBL" id="SDZ58587.1"/>
    </source>
</evidence>
<dbReference type="PANTHER" id="PTHR43133">
    <property type="entry name" value="RNA POLYMERASE ECF-TYPE SIGMA FACTO"/>
    <property type="match status" value="1"/>
</dbReference>
<evidence type="ECO:0000256" key="1">
    <source>
        <dbReference type="ARBA" id="ARBA00010641"/>
    </source>
</evidence>
<dbReference type="Pfam" id="PF04542">
    <property type="entry name" value="Sigma70_r2"/>
    <property type="match status" value="1"/>
</dbReference>
<dbReference type="PANTHER" id="PTHR43133:SF52">
    <property type="entry name" value="ECF RNA POLYMERASE SIGMA FACTOR SIGL"/>
    <property type="match status" value="1"/>
</dbReference>
<keyword evidence="3" id="KW-0731">Sigma factor</keyword>
<evidence type="ECO:0000256" key="4">
    <source>
        <dbReference type="ARBA" id="ARBA00023125"/>
    </source>
</evidence>
<evidence type="ECO:0000259" key="7">
    <source>
        <dbReference type="Pfam" id="PF04545"/>
    </source>
</evidence>
<evidence type="ECO:0000256" key="3">
    <source>
        <dbReference type="ARBA" id="ARBA00023082"/>
    </source>
</evidence>
<dbReference type="Gene3D" id="1.10.1740.10">
    <property type="match status" value="1"/>
</dbReference>
<dbReference type="STRING" id="137265.SAMN05421684_6731"/>
<organism evidence="8 9">
    <name type="scientific">Asanoa ishikariensis</name>
    <dbReference type="NCBI Taxonomy" id="137265"/>
    <lineage>
        <taxon>Bacteria</taxon>
        <taxon>Bacillati</taxon>
        <taxon>Actinomycetota</taxon>
        <taxon>Actinomycetes</taxon>
        <taxon>Micromonosporales</taxon>
        <taxon>Micromonosporaceae</taxon>
        <taxon>Asanoa</taxon>
    </lineage>
</organism>
<name>A0A1H3U8H4_9ACTN</name>
<dbReference type="InterPro" id="IPR007627">
    <property type="entry name" value="RNA_pol_sigma70_r2"/>
</dbReference>
<feature type="domain" description="RNA polymerase sigma-70 region 4" evidence="7">
    <location>
        <begin position="116"/>
        <end position="163"/>
    </location>
</feature>
<dbReference type="GO" id="GO:0016987">
    <property type="term" value="F:sigma factor activity"/>
    <property type="evidence" value="ECO:0007669"/>
    <property type="project" value="UniProtKB-KW"/>
</dbReference>
<dbReference type="OrthoDB" id="9811152at2"/>
<keyword evidence="5" id="KW-0804">Transcription</keyword>
<keyword evidence="9" id="KW-1185">Reference proteome</keyword>
<keyword evidence="4" id="KW-0238">DNA-binding</keyword>
<dbReference type="AlphaFoldDB" id="A0A1H3U8H4"/>
<dbReference type="GO" id="GO:0003677">
    <property type="term" value="F:DNA binding"/>
    <property type="evidence" value="ECO:0007669"/>
    <property type="project" value="UniProtKB-KW"/>
</dbReference>
<dbReference type="Pfam" id="PF04545">
    <property type="entry name" value="Sigma70_r4"/>
    <property type="match status" value="1"/>
</dbReference>
<accession>A0A1H3U8H4</accession>
<dbReference type="Gene3D" id="1.10.10.10">
    <property type="entry name" value="Winged helix-like DNA-binding domain superfamily/Winged helix DNA-binding domain"/>
    <property type="match status" value="1"/>
</dbReference>
<dbReference type="NCBIfam" id="TIGR02937">
    <property type="entry name" value="sigma70-ECF"/>
    <property type="match status" value="1"/>
</dbReference>
<sequence>MASDPASYMREIHDDNRRSLLAFLRSLIPSHSFPTAEDLFQETMLRAWQHLDAVPPEPEGQRRWLFTVARRLVVDAHRRRQARPVQVILADAAWIHSRDDDQGAMVARLMLRHAVGSLSRAHRSVLSELYVHGNSFTETATRLGVPVGTVKSRAHYAMRSIREVLFEE</sequence>
<reference evidence="9" key="1">
    <citation type="submission" date="2016-10" db="EMBL/GenBank/DDBJ databases">
        <authorList>
            <person name="Varghese N."/>
            <person name="Submissions S."/>
        </authorList>
    </citation>
    <scope>NUCLEOTIDE SEQUENCE [LARGE SCALE GENOMIC DNA]</scope>
    <source>
        <strain evidence="9">DSM 44718</strain>
    </source>
</reference>
<evidence type="ECO:0000259" key="6">
    <source>
        <dbReference type="Pfam" id="PF04542"/>
    </source>
</evidence>
<dbReference type="InterPro" id="IPR007630">
    <property type="entry name" value="RNA_pol_sigma70_r4"/>
</dbReference>
<dbReference type="GO" id="GO:0006352">
    <property type="term" value="P:DNA-templated transcription initiation"/>
    <property type="evidence" value="ECO:0007669"/>
    <property type="project" value="InterPro"/>
</dbReference>
<dbReference type="EMBL" id="FNQB01000004">
    <property type="protein sequence ID" value="SDZ58587.1"/>
    <property type="molecule type" value="Genomic_DNA"/>
</dbReference>
<keyword evidence="2" id="KW-0805">Transcription regulation</keyword>
<comment type="similarity">
    <text evidence="1">Belongs to the sigma-70 factor family. ECF subfamily.</text>
</comment>
<dbReference type="SUPFAM" id="SSF88659">
    <property type="entry name" value="Sigma3 and sigma4 domains of RNA polymerase sigma factors"/>
    <property type="match status" value="1"/>
</dbReference>
<proteinExistence type="inferred from homology"/>
<dbReference type="InterPro" id="IPR014284">
    <property type="entry name" value="RNA_pol_sigma-70_dom"/>
</dbReference>
<dbReference type="InterPro" id="IPR036388">
    <property type="entry name" value="WH-like_DNA-bd_sf"/>
</dbReference>
<dbReference type="SUPFAM" id="SSF88946">
    <property type="entry name" value="Sigma2 domain of RNA polymerase sigma factors"/>
    <property type="match status" value="1"/>
</dbReference>
<evidence type="ECO:0000256" key="5">
    <source>
        <dbReference type="ARBA" id="ARBA00023163"/>
    </source>
</evidence>
<feature type="domain" description="RNA polymerase sigma-70 region 2" evidence="6">
    <location>
        <begin position="15"/>
        <end position="82"/>
    </location>
</feature>
<evidence type="ECO:0000256" key="2">
    <source>
        <dbReference type="ARBA" id="ARBA00023015"/>
    </source>
</evidence>
<gene>
    <name evidence="8" type="ORF">SAMN05421684_6731</name>
</gene>
<dbReference type="InterPro" id="IPR013325">
    <property type="entry name" value="RNA_pol_sigma_r2"/>
</dbReference>
<protein>
    <submittedName>
        <fullName evidence="8">RNA polymerase sigma-70 factor, ECF subfamily</fullName>
    </submittedName>
</protein>